<dbReference type="RefSeq" id="WP_189168122.1">
    <property type="nucleotide sequence ID" value="NZ_BMQB01000001.1"/>
</dbReference>
<keyword evidence="3" id="KW-1185">Reference proteome</keyword>
<organism evidence="2 3">
    <name type="scientific">Pilimelia anulata</name>
    <dbReference type="NCBI Taxonomy" id="53371"/>
    <lineage>
        <taxon>Bacteria</taxon>
        <taxon>Bacillati</taxon>
        <taxon>Actinomycetota</taxon>
        <taxon>Actinomycetes</taxon>
        <taxon>Micromonosporales</taxon>
        <taxon>Micromonosporaceae</taxon>
        <taxon>Pilimelia</taxon>
    </lineage>
</organism>
<dbReference type="AlphaFoldDB" id="A0A8J3B2J4"/>
<dbReference type="Pfam" id="PF12770">
    <property type="entry name" value="CHAT"/>
    <property type="match status" value="1"/>
</dbReference>
<evidence type="ECO:0000313" key="2">
    <source>
        <dbReference type="EMBL" id="GGJ76024.1"/>
    </source>
</evidence>
<gene>
    <name evidence="2" type="ORF">GCM10010123_02500</name>
</gene>
<feature type="domain" description="CHAT" evidence="1">
    <location>
        <begin position="596"/>
        <end position="823"/>
    </location>
</feature>
<reference evidence="2" key="2">
    <citation type="submission" date="2020-09" db="EMBL/GenBank/DDBJ databases">
        <authorList>
            <person name="Sun Q."/>
            <person name="Ohkuma M."/>
        </authorList>
    </citation>
    <scope>NUCLEOTIDE SEQUENCE</scope>
    <source>
        <strain evidence="2">JCM 3090</strain>
    </source>
</reference>
<accession>A0A8J3B2J4</accession>
<dbReference type="EMBL" id="BMQB01000001">
    <property type="protein sequence ID" value="GGJ76024.1"/>
    <property type="molecule type" value="Genomic_DNA"/>
</dbReference>
<dbReference type="SUPFAM" id="SSF48452">
    <property type="entry name" value="TPR-like"/>
    <property type="match status" value="1"/>
</dbReference>
<evidence type="ECO:0000313" key="3">
    <source>
        <dbReference type="Proteomes" id="UP000649739"/>
    </source>
</evidence>
<dbReference type="Gene3D" id="1.25.40.10">
    <property type="entry name" value="Tetratricopeptide repeat domain"/>
    <property type="match status" value="1"/>
</dbReference>
<evidence type="ECO:0000259" key="1">
    <source>
        <dbReference type="Pfam" id="PF12770"/>
    </source>
</evidence>
<name>A0A8J3B2J4_9ACTN</name>
<proteinExistence type="predicted"/>
<comment type="caution">
    <text evidence="2">The sequence shown here is derived from an EMBL/GenBank/DDBJ whole genome shotgun (WGS) entry which is preliminary data.</text>
</comment>
<dbReference type="InterPro" id="IPR024983">
    <property type="entry name" value="CHAT_dom"/>
</dbReference>
<sequence length="839" mass="87843">MSGEAAELHAQAVRATERGRHDRAWRLLKAALRTRPAPACRARILVSLAFHEAERSSLAAGLALLDEAETSGGLPDRVRGVIAMQRGLLHLRAGATGAALAGFDAAVELLDESDPEDYCRTLLNRGMLRLAPGTLAAARTDFDRCVAIADPHGLTLLAAKARHNLGYLALLAGDLPRALREMDAVAPVLADRSPMVSAVYHLDRARVLLTAGLLREADEDLHRAADLFAAAHSPRDVAEAELERGRLAGRRGRWAEARAHAATARRLFAERGAEPYALVADAVLLATDVGAGRGLAAVRVAGAALAARLRAHGLPDEARRTALTAAAAALARRDGRAGPAAERAVLARRLAGDGLRLRRDDPIGTRMQARALRADLADAEREPRRALAELRAAVADLQEYQASFGSLDLQTAAAVHVEHLAARGLRRALDQGAPAAILAWTERARALSARLAPVRAPADPAAAEMLAELRHATTALRAGALAGKPDPVLRTRCLALQRQIRQRAWYRPGPRQVTAPAPLREIATALGPGALLAHLLVDDHLYALVITARRRVLRPLGPAAAVHELHRRWRADLDALATDALPAALRASVAAAAAAAATRLDDVLTRPLAPLLGDGPVLLAPPARLAALPWTLLPTLRGRPLTVVGSPTAWLSARTAAALPADPAVALAAGPGVARADAEIKLVGEVWPHARTLTGPAATATAVRDAAGAADLVHVAAHGTHEPDNPLFSHLHLADGPLPGHECDGWARPPRHVVLSACELGLSDSRPGDETLGLTAALLHAGAGSVVAGVARLNDETAYEVGPAHHAALRRGLSPAAALAEALSRTPGPAPLVCFGAGW</sequence>
<dbReference type="InterPro" id="IPR011990">
    <property type="entry name" value="TPR-like_helical_dom_sf"/>
</dbReference>
<reference evidence="2" key="1">
    <citation type="journal article" date="2014" name="Int. J. Syst. Evol. Microbiol.">
        <title>Complete genome sequence of Corynebacterium casei LMG S-19264T (=DSM 44701T), isolated from a smear-ripened cheese.</title>
        <authorList>
            <consortium name="US DOE Joint Genome Institute (JGI-PGF)"/>
            <person name="Walter F."/>
            <person name="Albersmeier A."/>
            <person name="Kalinowski J."/>
            <person name="Ruckert C."/>
        </authorList>
    </citation>
    <scope>NUCLEOTIDE SEQUENCE</scope>
    <source>
        <strain evidence="2">JCM 3090</strain>
    </source>
</reference>
<dbReference type="Proteomes" id="UP000649739">
    <property type="component" value="Unassembled WGS sequence"/>
</dbReference>
<protein>
    <submittedName>
        <fullName evidence="2">CHAT domain-containing protein</fullName>
    </submittedName>
</protein>